<organism evidence="1 2">
    <name type="scientific">Nocardia farcinica (strain IFM 10152)</name>
    <dbReference type="NCBI Taxonomy" id="247156"/>
    <lineage>
        <taxon>Bacteria</taxon>
        <taxon>Bacillati</taxon>
        <taxon>Actinomycetota</taxon>
        <taxon>Actinomycetes</taxon>
        <taxon>Mycobacteriales</taxon>
        <taxon>Nocardiaceae</taxon>
        <taxon>Nocardia</taxon>
    </lineage>
</organism>
<sequence>MRCNEPCPTISSSSMPVVGCWSMARTRLSRPPQNSVSCTRLVSRRGDPTESRRTGCVWPGVLTSWW</sequence>
<gene>
    <name evidence="1" type="ordered locus">PNF1_1230</name>
</gene>
<geneLocation type="plasmid" evidence="1 2">
    <name>pNF1</name>
</geneLocation>
<reference evidence="1 2" key="1">
    <citation type="journal article" date="2004" name="Proc. Natl. Acad. Sci. U.S.A.">
        <title>The complete genomic sequence of Nocardia farcinica IFM 10152.</title>
        <authorList>
            <person name="Ishikawa J."/>
            <person name="Yamashita A."/>
            <person name="Mikami Y."/>
            <person name="Hoshino Y."/>
            <person name="Kurita H."/>
            <person name="Hotta K."/>
            <person name="Shiba T."/>
            <person name="Hattori M."/>
        </authorList>
    </citation>
    <scope>NUCLEOTIDE SEQUENCE [LARGE SCALE GENOMIC DNA]</scope>
    <source>
        <strain evidence="1 2">IFM 10152</strain>
        <plasmid evidence="2">Plasmid pNF1</plasmid>
    </source>
</reference>
<evidence type="ECO:0000313" key="2">
    <source>
        <dbReference type="Proteomes" id="UP000006820"/>
    </source>
</evidence>
<protein>
    <submittedName>
        <fullName evidence="1">Uncharacterized protein</fullName>
    </submittedName>
</protein>
<dbReference type="KEGG" id="nfa:PNF1_1230"/>
<accession>Q5YME3</accession>
<dbReference type="Proteomes" id="UP000006820">
    <property type="component" value="Plasmid pNF1"/>
</dbReference>
<evidence type="ECO:0000313" key="1">
    <source>
        <dbReference type="EMBL" id="BAD60648.1"/>
    </source>
</evidence>
<dbReference type="EMBL" id="AP006619">
    <property type="protein sequence ID" value="BAD60648.1"/>
    <property type="molecule type" value="Genomic_DNA"/>
</dbReference>
<proteinExistence type="predicted"/>
<dbReference type="HOGENOM" id="CLU_2826795_0_0_11"/>
<keyword evidence="2" id="KW-1185">Reference proteome</keyword>
<keyword evidence="1" id="KW-0614">Plasmid</keyword>
<name>Q5YME3_NOCFA</name>
<dbReference type="AlphaFoldDB" id="Q5YME3"/>